<evidence type="ECO:0000313" key="2">
    <source>
        <dbReference type="Proteomes" id="UP000682802"/>
    </source>
</evidence>
<proteinExistence type="predicted"/>
<reference evidence="1 2" key="1">
    <citation type="submission" date="2021-05" db="EMBL/GenBank/DDBJ databases">
        <title>Comparative genomic studies on the polysaccharide-degrading batcterial strains of the Flammeovirga genus.</title>
        <authorList>
            <person name="Zewei F."/>
            <person name="Zheng Z."/>
            <person name="Yu L."/>
            <person name="Ruyue G."/>
            <person name="Yanhong M."/>
            <person name="Yuanyuan C."/>
            <person name="Jingyan G."/>
            <person name="Wenjun H."/>
        </authorList>
    </citation>
    <scope>NUCLEOTIDE SEQUENCE [LARGE SCALE GENOMIC DNA]</scope>
    <source>
        <strain evidence="1 2">YS10</strain>
    </source>
</reference>
<dbReference type="Proteomes" id="UP000682802">
    <property type="component" value="Chromosome 1"/>
</dbReference>
<organism evidence="1 2">
    <name type="scientific">Flammeovirga kamogawensis</name>
    <dbReference type="NCBI Taxonomy" id="373891"/>
    <lineage>
        <taxon>Bacteria</taxon>
        <taxon>Pseudomonadati</taxon>
        <taxon>Bacteroidota</taxon>
        <taxon>Cytophagia</taxon>
        <taxon>Cytophagales</taxon>
        <taxon>Flammeovirgaceae</taxon>
        <taxon>Flammeovirga</taxon>
    </lineage>
</organism>
<name>A0ABX8GTJ0_9BACT</name>
<gene>
    <name evidence="1" type="ORF">KM029_16630</name>
</gene>
<protein>
    <submittedName>
        <fullName evidence="1">Uncharacterized protein</fullName>
    </submittedName>
</protein>
<keyword evidence="2" id="KW-1185">Reference proteome</keyword>
<dbReference type="RefSeq" id="WP_144074316.1">
    <property type="nucleotide sequence ID" value="NZ_CP076128.1"/>
</dbReference>
<evidence type="ECO:0000313" key="1">
    <source>
        <dbReference type="EMBL" id="QWG06913.1"/>
    </source>
</evidence>
<dbReference type="EMBL" id="CP076128">
    <property type="protein sequence ID" value="QWG06913.1"/>
    <property type="molecule type" value="Genomic_DNA"/>
</dbReference>
<sequence length="185" mass="21727">MNIYKISIDVNYTFWLQVSDSNKNLIENISSENEILDFGNVDPNEIFGLTKSFDDCMFDEIFGFTELISNSKLFKLLNESGEIKKVKTIDSSIFYIYKNNIILDVFNTEKSIVKRFPFPPHDIYEIEKYHFNINDTMYDSFFSVPVMGGTQLFYCENNKDNQLTFKNIYDNEGYEGLIFKKVFSL</sequence>
<accession>A0ABX8GTJ0</accession>